<evidence type="ECO:0008006" key="4">
    <source>
        <dbReference type="Google" id="ProtNLM"/>
    </source>
</evidence>
<protein>
    <recommendedName>
        <fullName evidence="4">Phosphatidate cytidylyltransferase</fullName>
    </recommendedName>
</protein>
<feature type="transmembrane region" description="Helical" evidence="1">
    <location>
        <begin position="21"/>
        <end position="40"/>
    </location>
</feature>
<dbReference type="PANTHER" id="PTHR31303:SF1">
    <property type="entry name" value="CTP-DEPENDENT DIACYLGLYCEROL KINASE 1"/>
    <property type="match status" value="1"/>
</dbReference>
<keyword evidence="1" id="KW-0812">Transmembrane</keyword>
<dbReference type="GO" id="GO:0004143">
    <property type="term" value="F:ATP-dependent diacylglycerol kinase activity"/>
    <property type="evidence" value="ECO:0007669"/>
    <property type="project" value="InterPro"/>
</dbReference>
<sequence>MILYGHLLLLNFMRRELIRKFIHVLGYLNIIGFVVISEFIGERAAFLALTLVLLLFLEIEYLRVERKVLIPSQFNIFRKKEKSHFAGHIYMTLSAIVCFAAFSRVIASAALSMMILGDIASALIGKKWGTNRFIFSNKTWEGTIAGFFANIVAGYFFLSALQEPFIILIPMAAAASLVEVFTQKLDDNLTVSIFAGATGQAILWLVSIV</sequence>
<comment type="caution">
    <text evidence="2">The sequence shown here is derived from an EMBL/GenBank/DDBJ whole genome shotgun (WGS) entry which is preliminary data.</text>
</comment>
<dbReference type="Pfam" id="PF01148">
    <property type="entry name" value="CTP_transf_1"/>
    <property type="match status" value="1"/>
</dbReference>
<name>A0A1G2A6E5_9BACT</name>
<feature type="transmembrane region" description="Helical" evidence="1">
    <location>
        <begin position="46"/>
        <end position="64"/>
    </location>
</feature>
<keyword evidence="1" id="KW-1133">Transmembrane helix</keyword>
<evidence type="ECO:0000313" key="3">
    <source>
        <dbReference type="Proteomes" id="UP000178315"/>
    </source>
</evidence>
<feature type="transmembrane region" description="Helical" evidence="1">
    <location>
        <begin position="85"/>
        <end position="103"/>
    </location>
</feature>
<dbReference type="AlphaFoldDB" id="A0A1G2A6E5"/>
<feature type="transmembrane region" description="Helical" evidence="1">
    <location>
        <begin position="140"/>
        <end position="158"/>
    </location>
</feature>
<dbReference type="Proteomes" id="UP000178315">
    <property type="component" value="Unassembled WGS sequence"/>
</dbReference>
<reference evidence="2 3" key="1">
    <citation type="journal article" date="2016" name="Nat. Commun.">
        <title>Thousands of microbial genomes shed light on interconnected biogeochemical processes in an aquifer system.</title>
        <authorList>
            <person name="Anantharaman K."/>
            <person name="Brown C.T."/>
            <person name="Hug L.A."/>
            <person name="Sharon I."/>
            <person name="Castelle C.J."/>
            <person name="Probst A.J."/>
            <person name="Thomas B.C."/>
            <person name="Singh A."/>
            <person name="Wilkins M.J."/>
            <person name="Karaoz U."/>
            <person name="Brodie E.L."/>
            <person name="Williams K.H."/>
            <person name="Hubbard S.S."/>
            <person name="Banfield J.F."/>
        </authorList>
    </citation>
    <scope>NUCLEOTIDE SEQUENCE [LARGE SCALE GENOMIC DNA]</scope>
</reference>
<dbReference type="PANTHER" id="PTHR31303">
    <property type="entry name" value="CTP-DEPENDENT DIACYLGLYCEROL KINASE 1"/>
    <property type="match status" value="1"/>
</dbReference>
<dbReference type="InterPro" id="IPR037997">
    <property type="entry name" value="Dgk1-like"/>
</dbReference>
<proteinExistence type="predicted"/>
<evidence type="ECO:0000313" key="2">
    <source>
        <dbReference type="EMBL" id="OGY72235.1"/>
    </source>
</evidence>
<accession>A0A1G2A6E5</accession>
<gene>
    <name evidence="2" type="ORF">A3H61_04465</name>
</gene>
<evidence type="ECO:0000256" key="1">
    <source>
        <dbReference type="SAM" id="Phobius"/>
    </source>
</evidence>
<organism evidence="2 3">
    <name type="scientific">Candidatus Jacksonbacteria bacterium RIFCSPLOWO2_02_FULL_44_20</name>
    <dbReference type="NCBI Taxonomy" id="1798460"/>
    <lineage>
        <taxon>Bacteria</taxon>
        <taxon>Candidatus Jacksoniibacteriota</taxon>
    </lineage>
</organism>
<keyword evidence="1" id="KW-0472">Membrane</keyword>
<dbReference type="EMBL" id="MHJU01000040">
    <property type="protein sequence ID" value="OGY72235.1"/>
    <property type="molecule type" value="Genomic_DNA"/>
</dbReference>